<comment type="subcellular location">
    <subcellularLocation>
        <location evidence="1">Bacterial microcompartment</location>
    </subcellularLocation>
</comment>
<sequence length="105" mass="11048">MRCYGVRALGLLEVFGLTTALVAADAACKAGNVKIVTFDKNKPANADKLEVPLLIVIKFEGTVSDVEMAIDAGIRAANKISGVSCSYVIPRVDEGIKGFVDTSCI</sequence>
<dbReference type="PROSITE" id="PS51930">
    <property type="entry name" value="BMC_2"/>
    <property type="match status" value="1"/>
</dbReference>
<keyword evidence="4" id="KW-0732">Signal</keyword>
<feature type="domain" description="BMC" evidence="5">
    <location>
        <begin position="8"/>
        <end position="101"/>
    </location>
</feature>
<comment type="similarity">
    <text evidence="3">Belongs to the bacterial microcompartments protein family.</text>
</comment>
<keyword evidence="7" id="KW-1185">Reference proteome</keyword>
<dbReference type="InterPro" id="IPR037233">
    <property type="entry name" value="CcmK-like_sf"/>
</dbReference>
<proteinExistence type="inferred from homology"/>
<comment type="caution">
    <text evidence="6">The sequence shown here is derived from an EMBL/GenBank/DDBJ whole genome shotgun (WGS) entry which is preliminary data.</text>
</comment>
<gene>
    <name evidence="6" type="ORF">H8S20_15305</name>
</gene>
<accession>A0ABR7DFL6</accession>
<evidence type="ECO:0000313" key="7">
    <source>
        <dbReference type="Proteomes" id="UP000596929"/>
    </source>
</evidence>
<evidence type="ECO:0000313" key="6">
    <source>
        <dbReference type="EMBL" id="MBC5630227.1"/>
    </source>
</evidence>
<dbReference type="PANTHER" id="PTHR33941:SF11">
    <property type="entry name" value="BACTERIAL MICROCOMPARTMENT SHELL PROTEIN PDUJ"/>
    <property type="match status" value="1"/>
</dbReference>
<dbReference type="InterPro" id="IPR044872">
    <property type="entry name" value="CcmK/CsoS1_BMC"/>
</dbReference>
<evidence type="ECO:0000256" key="1">
    <source>
        <dbReference type="ARBA" id="ARBA00024322"/>
    </source>
</evidence>
<evidence type="ECO:0000256" key="3">
    <source>
        <dbReference type="PROSITE-ProRule" id="PRU01278"/>
    </source>
</evidence>
<organism evidence="6 7">
    <name type="scientific">Clostridium hominis</name>
    <dbReference type="NCBI Taxonomy" id="2763036"/>
    <lineage>
        <taxon>Bacteria</taxon>
        <taxon>Bacillati</taxon>
        <taxon>Bacillota</taxon>
        <taxon>Clostridia</taxon>
        <taxon>Eubacteriales</taxon>
        <taxon>Clostridiaceae</taxon>
        <taxon>Clostridium</taxon>
    </lineage>
</organism>
<dbReference type="CDD" id="cd07045">
    <property type="entry name" value="BMC_CcmK_like"/>
    <property type="match status" value="1"/>
</dbReference>
<reference evidence="6 7" key="1">
    <citation type="submission" date="2020-08" db="EMBL/GenBank/DDBJ databases">
        <title>Genome public.</title>
        <authorList>
            <person name="Liu C."/>
            <person name="Sun Q."/>
        </authorList>
    </citation>
    <scope>NUCLEOTIDE SEQUENCE [LARGE SCALE GENOMIC DNA]</scope>
    <source>
        <strain evidence="6 7">NSJ-6</strain>
    </source>
</reference>
<keyword evidence="2" id="KW-1283">Bacterial microcompartment</keyword>
<feature type="signal peptide" evidence="4">
    <location>
        <begin position="1"/>
        <end position="23"/>
    </location>
</feature>
<name>A0ABR7DFL6_9CLOT</name>
<dbReference type="Proteomes" id="UP000596929">
    <property type="component" value="Unassembled WGS sequence"/>
</dbReference>
<dbReference type="RefSeq" id="WP_032120203.1">
    <property type="nucleotide sequence ID" value="NZ_JACOOO010000037.1"/>
</dbReference>
<dbReference type="PANTHER" id="PTHR33941">
    <property type="entry name" value="PROPANEDIOL UTILIZATION PROTEIN PDUA"/>
    <property type="match status" value="1"/>
</dbReference>
<dbReference type="InterPro" id="IPR050575">
    <property type="entry name" value="BMC_shell"/>
</dbReference>
<evidence type="ECO:0000256" key="2">
    <source>
        <dbReference type="ARBA" id="ARBA00024446"/>
    </source>
</evidence>
<feature type="chain" id="PRO_5046068573" evidence="4">
    <location>
        <begin position="24"/>
        <end position="105"/>
    </location>
</feature>
<protein>
    <submittedName>
        <fullName evidence="6">BMC domain-containing protein</fullName>
    </submittedName>
</protein>
<dbReference type="SUPFAM" id="SSF143414">
    <property type="entry name" value="CcmK-like"/>
    <property type="match status" value="1"/>
</dbReference>
<dbReference type="InterPro" id="IPR000249">
    <property type="entry name" value="BMC_dom"/>
</dbReference>
<evidence type="ECO:0000256" key="4">
    <source>
        <dbReference type="SAM" id="SignalP"/>
    </source>
</evidence>
<dbReference type="SMART" id="SM00877">
    <property type="entry name" value="BMC"/>
    <property type="match status" value="1"/>
</dbReference>
<evidence type="ECO:0000259" key="5">
    <source>
        <dbReference type="PROSITE" id="PS51930"/>
    </source>
</evidence>
<dbReference type="EMBL" id="JACOOO010000037">
    <property type="protein sequence ID" value="MBC5630227.1"/>
    <property type="molecule type" value="Genomic_DNA"/>
</dbReference>
<dbReference type="Pfam" id="PF00936">
    <property type="entry name" value="BMC"/>
    <property type="match status" value="1"/>
</dbReference>
<dbReference type="Gene3D" id="3.30.70.1710">
    <property type="match status" value="1"/>
</dbReference>